<evidence type="ECO:0000313" key="4">
    <source>
        <dbReference type="Proteomes" id="UP000053462"/>
    </source>
</evidence>
<feature type="transmembrane region" description="Helical" evidence="1">
    <location>
        <begin position="33"/>
        <end position="51"/>
    </location>
</feature>
<dbReference type="RefSeq" id="WP_058938060.1">
    <property type="nucleotide sequence ID" value="NZ_LLYW01000005.1"/>
</dbReference>
<evidence type="ECO:0000259" key="2">
    <source>
        <dbReference type="Pfam" id="PF25939"/>
    </source>
</evidence>
<keyword evidence="1" id="KW-0472">Membrane</keyword>
<evidence type="ECO:0000256" key="1">
    <source>
        <dbReference type="SAM" id="Phobius"/>
    </source>
</evidence>
<dbReference type="Proteomes" id="UP000053462">
    <property type="component" value="Unassembled WGS sequence"/>
</dbReference>
<dbReference type="Pfam" id="PF25939">
    <property type="entry name" value="DUF7982"/>
    <property type="match status" value="1"/>
</dbReference>
<dbReference type="OrthoDB" id="66108at2157"/>
<evidence type="ECO:0000313" key="3">
    <source>
        <dbReference type="EMBL" id="KUH34442.1"/>
    </source>
</evidence>
<dbReference type="AlphaFoldDB" id="A0A117IU15"/>
<dbReference type="STRING" id="227598.APY94_02070"/>
<keyword evidence="1" id="KW-1133">Transmembrane helix</keyword>
<feature type="domain" description="DUF7982" evidence="2">
    <location>
        <begin position="12"/>
        <end position="234"/>
    </location>
</feature>
<organism evidence="3 4">
    <name type="scientific">Thermococcus celericrescens</name>
    <dbReference type="NCBI Taxonomy" id="227598"/>
    <lineage>
        <taxon>Archaea</taxon>
        <taxon>Methanobacteriati</taxon>
        <taxon>Methanobacteriota</taxon>
        <taxon>Thermococci</taxon>
        <taxon>Thermococcales</taxon>
        <taxon>Thermococcaceae</taxon>
        <taxon>Thermococcus</taxon>
    </lineage>
</organism>
<reference evidence="3 4" key="1">
    <citation type="submission" date="2015-10" db="EMBL/GenBank/DDBJ databases">
        <title>Draft genome sequence of Thermococcus celericrescens strain DSM 17994.</title>
        <authorList>
            <person name="Hong S.-J."/>
            <person name="Park C.-E."/>
            <person name="Shin J.-H."/>
        </authorList>
    </citation>
    <scope>NUCLEOTIDE SEQUENCE [LARGE SCALE GENOMIC DNA]</scope>
    <source>
        <strain evidence="3 4">DSM 17994</strain>
    </source>
</reference>
<keyword evidence="4" id="KW-1185">Reference proteome</keyword>
<comment type="caution">
    <text evidence="3">The sequence shown here is derived from an EMBL/GenBank/DDBJ whole genome shotgun (WGS) entry which is preliminary data.</text>
</comment>
<keyword evidence="1" id="KW-0812">Transmembrane</keyword>
<accession>A0A117IU15</accession>
<sequence>MELELNAKNAASALLAVIGGATAITGAIRGDVGLINIGLAGLFLGAVVFTFKSPGYVHREGFEAVMKSYRKLLLKMVEDLGLEGKAVYIPPYENLPEGGTFIPLREDFEPSLGKLDSETVFLTNVSNEREMGLSIRPTGLELVREFEDFFEGPLNGTGAEVVESVAGSVLRALNLAKTVYIEETEEGFRVVVRPEFQCSPEGCDQVACPVCSSIMLSLARATGRLIVTESIERKEYGIEVRARTLGGVEEWM</sequence>
<proteinExistence type="predicted"/>
<protein>
    <recommendedName>
        <fullName evidence="2">DUF7982 domain-containing protein</fullName>
    </recommendedName>
</protein>
<gene>
    <name evidence="3" type="ORF">APY94_02070</name>
</gene>
<dbReference type="InterPro" id="IPR058288">
    <property type="entry name" value="DUF7982"/>
</dbReference>
<name>A0A117IU15_9EURY</name>
<dbReference type="EMBL" id="LLYW01000005">
    <property type="protein sequence ID" value="KUH34442.1"/>
    <property type="molecule type" value="Genomic_DNA"/>
</dbReference>